<dbReference type="GO" id="GO:0003676">
    <property type="term" value="F:nucleic acid binding"/>
    <property type="evidence" value="ECO:0007669"/>
    <property type="project" value="InterPro"/>
</dbReference>
<evidence type="ECO:0000313" key="3">
    <source>
        <dbReference type="Proteomes" id="UP000255423"/>
    </source>
</evidence>
<dbReference type="EMBL" id="UHJL01000005">
    <property type="protein sequence ID" value="SUQ25980.1"/>
    <property type="molecule type" value="Genomic_DNA"/>
</dbReference>
<dbReference type="InterPro" id="IPR002711">
    <property type="entry name" value="HNH"/>
</dbReference>
<dbReference type="CDD" id="cd00085">
    <property type="entry name" value="HNHc"/>
    <property type="match status" value="1"/>
</dbReference>
<gene>
    <name evidence="2" type="ORF">SAMN05661053_2784</name>
</gene>
<dbReference type="Proteomes" id="UP000255423">
    <property type="component" value="Unassembled WGS sequence"/>
</dbReference>
<keyword evidence="2" id="KW-0378">Hydrolase</keyword>
<feature type="domain" description="HNH nuclease" evidence="1">
    <location>
        <begin position="307"/>
        <end position="360"/>
    </location>
</feature>
<dbReference type="RefSeq" id="WP_109573588.1">
    <property type="nucleotide sequence ID" value="NZ_UHJL01000005.1"/>
</dbReference>
<organism evidence="2 3">
    <name type="scientific">Fibrobacter succinogenes</name>
    <name type="common">Bacteroides succinogenes</name>
    <dbReference type="NCBI Taxonomy" id="833"/>
    <lineage>
        <taxon>Bacteria</taxon>
        <taxon>Pseudomonadati</taxon>
        <taxon>Fibrobacterota</taxon>
        <taxon>Fibrobacteria</taxon>
        <taxon>Fibrobacterales</taxon>
        <taxon>Fibrobacteraceae</taxon>
        <taxon>Fibrobacter</taxon>
    </lineage>
</organism>
<accession>A0A380S976</accession>
<dbReference type="Gene3D" id="1.10.30.50">
    <property type="match status" value="1"/>
</dbReference>
<keyword evidence="2" id="KW-0540">Nuclease</keyword>
<proteinExistence type="predicted"/>
<dbReference type="InterPro" id="IPR004919">
    <property type="entry name" value="GmrSD_N"/>
</dbReference>
<evidence type="ECO:0000259" key="1">
    <source>
        <dbReference type="SMART" id="SM00507"/>
    </source>
</evidence>
<keyword evidence="2" id="KW-0255">Endonuclease</keyword>
<dbReference type="PANTHER" id="PTHR39639">
    <property type="entry name" value="CHROMOSOME 16, WHOLE GENOME SHOTGUN SEQUENCE"/>
    <property type="match status" value="1"/>
</dbReference>
<evidence type="ECO:0000313" key="2">
    <source>
        <dbReference type="EMBL" id="SUQ25980.1"/>
    </source>
</evidence>
<sequence length="365" mass="42682">MDIFKHEITIRELVEGFVDNAENGVRAYAGKLDIRPPYQREFVYGEKERAKVIETVMKNYPLNTMYWAKCKDGNFEIIDGQQRTLSICQYVNNEFSFNLRTFKSLQEDEKKKLLDYKLFVYVCDGGDKEKLDWFETINIAGKVLTPQELRNATFHGSWVTSAKFYFSKTNCAAYNIGSKYLNGEMKRQAYLETAIKWICGAKDDDGIREYMAQHVDDPDAQPLFSYFQNVIEWVKAKFPKYRKEMKGVPWGPLFKKFGQRTDLDSAKLEKLVAKYMVDSDVQKKSGIYEYVLDGDERHLDIREFDDNIKREVYEKQNGICKKCGKHFEIEQMHADHINPWSKGGRTIAENCQMLCADCNRRKSNI</sequence>
<dbReference type="AlphaFoldDB" id="A0A380S976"/>
<reference evidence="2 3" key="1">
    <citation type="submission" date="2017-08" db="EMBL/GenBank/DDBJ databases">
        <authorList>
            <person name="de Groot N.N."/>
        </authorList>
    </citation>
    <scope>NUCLEOTIDE SEQUENCE [LARGE SCALE GENOMIC DNA]</scope>
    <source>
        <strain evidence="2 3">HM2</strain>
    </source>
</reference>
<name>A0A380S976_FIBSU</name>
<protein>
    <submittedName>
        <fullName evidence="2">HNH endonuclease</fullName>
    </submittedName>
</protein>
<dbReference type="GO" id="GO:0004519">
    <property type="term" value="F:endonuclease activity"/>
    <property type="evidence" value="ECO:0007669"/>
    <property type="project" value="UniProtKB-KW"/>
</dbReference>
<dbReference type="GO" id="GO:0008270">
    <property type="term" value="F:zinc ion binding"/>
    <property type="evidence" value="ECO:0007669"/>
    <property type="project" value="InterPro"/>
</dbReference>
<dbReference type="InterPro" id="IPR003615">
    <property type="entry name" value="HNH_nuc"/>
</dbReference>
<dbReference type="PANTHER" id="PTHR39639:SF1">
    <property type="entry name" value="DUF262 DOMAIN-CONTAINING PROTEIN"/>
    <property type="match status" value="1"/>
</dbReference>
<dbReference type="Pfam" id="PF03235">
    <property type="entry name" value="GmrSD_N"/>
    <property type="match status" value="1"/>
</dbReference>
<dbReference type="Pfam" id="PF01844">
    <property type="entry name" value="HNH"/>
    <property type="match status" value="1"/>
</dbReference>
<dbReference type="SMART" id="SM00507">
    <property type="entry name" value="HNHc"/>
    <property type="match status" value="1"/>
</dbReference>